<dbReference type="InterPro" id="IPR019151">
    <property type="entry name" value="Proteasome_assmbl_chaperone_2"/>
</dbReference>
<accession>D1A2Q8</accession>
<dbReference type="Pfam" id="PF09754">
    <property type="entry name" value="PAC2"/>
    <property type="match status" value="1"/>
</dbReference>
<dbReference type="AlphaFoldDB" id="D1A2Q8"/>
<evidence type="ECO:0008006" key="3">
    <source>
        <dbReference type="Google" id="ProtNLM"/>
    </source>
</evidence>
<dbReference type="InterPro" id="IPR008492">
    <property type="entry name" value="Rv2714-like"/>
</dbReference>
<organism evidence="1 2">
    <name type="scientific">Thermomonospora curvata (strain ATCC 19995 / DSM 43183 / JCM 3096 / KCTC 9072 / NBRC 15933 / NCIMB 10081 / Henssen B9)</name>
    <dbReference type="NCBI Taxonomy" id="471852"/>
    <lineage>
        <taxon>Bacteria</taxon>
        <taxon>Bacillati</taxon>
        <taxon>Actinomycetota</taxon>
        <taxon>Actinomycetes</taxon>
        <taxon>Streptosporangiales</taxon>
        <taxon>Thermomonosporaceae</taxon>
        <taxon>Thermomonospora</taxon>
    </lineage>
</organism>
<gene>
    <name evidence="1" type="ordered locus">Tcur_2290</name>
</gene>
<dbReference type="InterPro" id="IPR038389">
    <property type="entry name" value="PSMG2_sf"/>
</dbReference>
<name>D1A2Q8_THECD</name>
<dbReference type="SUPFAM" id="SSF159659">
    <property type="entry name" value="Cgl1923-like"/>
    <property type="match status" value="1"/>
</dbReference>
<dbReference type="RefSeq" id="WP_012852640.1">
    <property type="nucleotide sequence ID" value="NC_013510.1"/>
</dbReference>
<protein>
    <recommendedName>
        <fullName evidence="3">PAC2 family protein</fullName>
    </recommendedName>
</protein>
<dbReference type="Gene3D" id="3.40.50.10900">
    <property type="entry name" value="PAC-like subunit"/>
    <property type="match status" value="1"/>
</dbReference>
<dbReference type="eggNOG" id="COG2047">
    <property type="taxonomic scope" value="Bacteria"/>
</dbReference>
<dbReference type="Proteomes" id="UP000001918">
    <property type="component" value="Chromosome"/>
</dbReference>
<evidence type="ECO:0000313" key="1">
    <source>
        <dbReference type="EMBL" id="ACY97856.1"/>
    </source>
</evidence>
<dbReference type="PIRSF" id="PIRSF028754">
    <property type="entry name" value="UCP028754"/>
    <property type="match status" value="1"/>
</dbReference>
<keyword evidence="2" id="KW-1185">Reference proteome</keyword>
<dbReference type="OrthoDB" id="150941at2"/>
<dbReference type="KEGG" id="tcu:Tcur_2290"/>
<dbReference type="STRING" id="471852.Tcur_2290"/>
<dbReference type="HOGENOM" id="CLU_055821_1_0_11"/>
<evidence type="ECO:0000313" key="2">
    <source>
        <dbReference type="Proteomes" id="UP000001918"/>
    </source>
</evidence>
<sequence length="286" mass="31348">MVEFENVPELVDPVLVAAFEGWNDAGEAASGVIRHLEAAWQAAPVAELDPEDYYDFQVTRPTIELTDEGVRSITWPTTRILWARPEGSPRDVVLIRGIEPNFRWRSFCAELLEVLQRLGVRAAVLLGALLADSPHTRPVPVSGSASGATVAEQLNLEPSRYEPSSYEGPTGILGVLQDALGRAGIDTVALWASVPHYVSQPPSPKATLALLRRVEDLLDLTVELGELPEEARAWEHGVNELAEQDSEVAEYVRALEDQKDAAELPEASGEAIAHEFERYLRGRDIG</sequence>
<dbReference type="EMBL" id="CP001738">
    <property type="protein sequence ID" value="ACY97856.1"/>
    <property type="molecule type" value="Genomic_DNA"/>
</dbReference>
<reference evidence="1 2" key="1">
    <citation type="journal article" date="2011" name="Stand. Genomic Sci.">
        <title>Complete genome sequence of Thermomonospora curvata type strain (B9).</title>
        <authorList>
            <person name="Chertkov O."/>
            <person name="Sikorski J."/>
            <person name="Nolan M."/>
            <person name="Lapidus A."/>
            <person name="Lucas S."/>
            <person name="Del Rio T.G."/>
            <person name="Tice H."/>
            <person name="Cheng J.F."/>
            <person name="Goodwin L."/>
            <person name="Pitluck S."/>
            <person name="Liolios K."/>
            <person name="Ivanova N."/>
            <person name="Mavromatis K."/>
            <person name="Mikhailova N."/>
            <person name="Ovchinnikova G."/>
            <person name="Pati A."/>
            <person name="Chen A."/>
            <person name="Palaniappan K."/>
            <person name="Djao O.D."/>
            <person name="Land M."/>
            <person name="Hauser L."/>
            <person name="Chang Y.J."/>
            <person name="Jeffries C.D."/>
            <person name="Brettin T."/>
            <person name="Han C."/>
            <person name="Detter J.C."/>
            <person name="Rohde M."/>
            <person name="Goker M."/>
            <person name="Woyke T."/>
            <person name="Bristow J."/>
            <person name="Eisen J.A."/>
            <person name="Markowitz V."/>
            <person name="Hugenholtz P."/>
            <person name="Klenk H.P."/>
            <person name="Kyrpides N.C."/>
        </authorList>
    </citation>
    <scope>NUCLEOTIDE SEQUENCE [LARGE SCALE GENOMIC DNA]</scope>
    <source>
        <strain evidence="2">ATCC 19995 / DSM 43183 / JCM 3096 / KCTC 9072 / NBRC 15933 / NCIMB 10081 / Henssen B9</strain>
    </source>
</reference>
<proteinExistence type="predicted"/>